<dbReference type="VEuPathDB" id="VectorBase:RPRC011599"/>
<dbReference type="Proteomes" id="UP000015103">
    <property type="component" value="Unassembled WGS sequence"/>
</dbReference>
<dbReference type="EMBL" id="ACPB03003261">
    <property type="status" value="NOT_ANNOTATED_CDS"/>
    <property type="molecule type" value="Genomic_DNA"/>
</dbReference>
<protein>
    <submittedName>
        <fullName evidence="1">Uncharacterized protein</fullName>
    </submittedName>
</protein>
<evidence type="ECO:0000313" key="1">
    <source>
        <dbReference type="EnsemblMetazoa" id="RPRC011599-PA"/>
    </source>
</evidence>
<dbReference type="AlphaFoldDB" id="T1I5N0"/>
<name>T1I5N0_RHOPR</name>
<keyword evidence="2" id="KW-1185">Reference proteome</keyword>
<evidence type="ECO:0000313" key="2">
    <source>
        <dbReference type="Proteomes" id="UP000015103"/>
    </source>
</evidence>
<dbReference type="RefSeq" id="XP_073988896.1">
    <property type="nucleotide sequence ID" value="XM_074132795.1"/>
</dbReference>
<dbReference type="GeneID" id="141456651"/>
<proteinExistence type="predicted"/>
<organism evidence="1 2">
    <name type="scientific">Rhodnius prolixus</name>
    <name type="common">Triatomid bug</name>
    <dbReference type="NCBI Taxonomy" id="13249"/>
    <lineage>
        <taxon>Eukaryota</taxon>
        <taxon>Metazoa</taxon>
        <taxon>Ecdysozoa</taxon>
        <taxon>Arthropoda</taxon>
        <taxon>Hexapoda</taxon>
        <taxon>Insecta</taxon>
        <taxon>Pterygota</taxon>
        <taxon>Neoptera</taxon>
        <taxon>Paraneoptera</taxon>
        <taxon>Hemiptera</taxon>
        <taxon>Heteroptera</taxon>
        <taxon>Panheteroptera</taxon>
        <taxon>Cimicomorpha</taxon>
        <taxon>Reduviidae</taxon>
        <taxon>Triatominae</taxon>
        <taxon>Rhodnius</taxon>
    </lineage>
</organism>
<dbReference type="InParanoid" id="T1I5N0"/>
<dbReference type="HOGENOM" id="CLU_2280834_0_0_1"/>
<dbReference type="EnsemblMetazoa" id="RPRC011599-RA">
    <property type="protein sequence ID" value="RPRC011599-PA"/>
    <property type="gene ID" value="RPRC011599"/>
</dbReference>
<sequence length="102" mass="12111">MSDRRGRARTFYSAQQGSLPENTDYYLTRGGIYSDGYNRPDFRRMSDLFYVDNIERYQPIYRDDRVFRSEPRTYYTSAAHRQEYVAIPPTSQSQINTADNEN</sequence>
<dbReference type="RefSeq" id="XP_073988895.1">
    <property type="nucleotide sequence ID" value="XM_074132794.1"/>
</dbReference>
<reference evidence="1" key="1">
    <citation type="submission" date="2015-05" db="UniProtKB">
        <authorList>
            <consortium name="EnsemblMetazoa"/>
        </authorList>
    </citation>
    <scope>IDENTIFICATION</scope>
</reference>
<accession>T1I5N0</accession>